<dbReference type="Proteomes" id="UP000887579">
    <property type="component" value="Unplaced"/>
</dbReference>
<proteinExistence type="predicted"/>
<evidence type="ECO:0000313" key="1">
    <source>
        <dbReference type="Proteomes" id="UP000887579"/>
    </source>
</evidence>
<organism evidence="1 2">
    <name type="scientific">Panagrolaimus sp. ES5</name>
    <dbReference type="NCBI Taxonomy" id="591445"/>
    <lineage>
        <taxon>Eukaryota</taxon>
        <taxon>Metazoa</taxon>
        <taxon>Ecdysozoa</taxon>
        <taxon>Nematoda</taxon>
        <taxon>Chromadorea</taxon>
        <taxon>Rhabditida</taxon>
        <taxon>Tylenchina</taxon>
        <taxon>Panagrolaimomorpha</taxon>
        <taxon>Panagrolaimoidea</taxon>
        <taxon>Panagrolaimidae</taxon>
        <taxon>Panagrolaimus</taxon>
    </lineage>
</organism>
<dbReference type="WBParaSite" id="ES5_v2.g24801.t1">
    <property type="protein sequence ID" value="ES5_v2.g24801.t1"/>
    <property type="gene ID" value="ES5_v2.g24801"/>
</dbReference>
<protein>
    <submittedName>
        <fullName evidence="2">Energy transducer TonB</fullName>
    </submittedName>
</protein>
<accession>A0AC34G595</accession>
<reference evidence="2" key="1">
    <citation type="submission" date="2022-11" db="UniProtKB">
        <authorList>
            <consortium name="WormBaseParasite"/>
        </authorList>
    </citation>
    <scope>IDENTIFICATION</scope>
</reference>
<sequence>MKTVFPKLRILLYISVISGAVLLLLIFQLFSSTDKGILTQNSKVIIRDAIIRAKLEPVEPINAKLQPPQVPAQPQVPAVAAEHNVDFVDEKIDKKISDEIVDDAKEEGIAEEKKDVVENKEDKVDKQKEVSEQKENEGITESEAPDAGKQVIQAPSDVDAPDAGKQVIQAPSDVDGKLYYFS</sequence>
<evidence type="ECO:0000313" key="2">
    <source>
        <dbReference type="WBParaSite" id="ES5_v2.g24801.t1"/>
    </source>
</evidence>
<name>A0AC34G595_9BILA</name>